<name>A0A0V0SP70_9BILA</name>
<organism evidence="1 2">
    <name type="scientific">Trichinella murrelli</name>
    <dbReference type="NCBI Taxonomy" id="144512"/>
    <lineage>
        <taxon>Eukaryota</taxon>
        <taxon>Metazoa</taxon>
        <taxon>Ecdysozoa</taxon>
        <taxon>Nematoda</taxon>
        <taxon>Enoplea</taxon>
        <taxon>Dorylaimia</taxon>
        <taxon>Trichinellida</taxon>
        <taxon>Trichinellidae</taxon>
        <taxon>Trichinella</taxon>
    </lineage>
</organism>
<reference evidence="1 2" key="1">
    <citation type="submission" date="2015-01" db="EMBL/GenBank/DDBJ databases">
        <title>Evolution of Trichinella species and genotypes.</title>
        <authorList>
            <person name="Korhonen P.K."/>
            <person name="Edoardo P."/>
            <person name="Giuseppe L.R."/>
            <person name="Gasser R.B."/>
        </authorList>
    </citation>
    <scope>NUCLEOTIDE SEQUENCE [LARGE SCALE GENOMIC DNA]</scope>
    <source>
        <strain evidence="1">ISS417</strain>
    </source>
</reference>
<dbReference type="AlphaFoldDB" id="A0A0V0SP70"/>
<dbReference type="Proteomes" id="UP000055048">
    <property type="component" value="Unassembled WGS sequence"/>
</dbReference>
<sequence>MQLQIFKLLGNTQNHLQNMGTFRYKIEINL</sequence>
<evidence type="ECO:0000313" key="1">
    <source>
        <dbReference type="EMBL" id="KRX28492.1"/>
    </source>
</evidence>
<protein>
    <submittedName>
        <fullName evidence="1">Uncharacterized protein</fullName>
    </submittedName>
</protein>
<accession>A0A0V0SP70</accession>
<evidence type="ECO:0000313" key="2">
    <source>
        <dbReference type="Proteomes" id="UP000055048"/>
    </source>
</evidence>
<dbReference type="EMBL" id="JYDJ01004522">
    <property type="protein sequence ID" value="KRX28492.1"/>
    <property type="molecule type" value="Genomic_DNA"/>
</dbReference>
<comment type="caution">
    <text evidence="1">The sequence shown here is derived from an EMBL/GenBank/DDBJ whole genome shotgun (WGS) entry which is preliminary data.</text>
</comment>
<keyword evidence="2" id="KW-1185">Reference proteome</keyword>
<proteinExistence type="predicted"/>
<gene>
    <name evidence="1" type="ORF">T05_13377</name>
</gene>